<name>A0A6V7RM04_9BACL</name>
<dbReference type="EMBL" id="CAJEWE010000011">
    <property type="protein sequence ID" value="CAD2079379.1"/>
    <property type="molecule type" value="Genomic_DNA"/>
</dbReference>
<dbReference type="AlphaFoldDB" id="A0A6V7RM04"/>
<evidence type="ECO:0000313" key="1">
    <source>
        <dbReference type="EMBL" id="CAD2079379.1"/>
    </source>
</evidence>
<protein>
    <submittedName>
        <fullName evidence="1">Uncharacterized protein</fullName>
    </submittedName>
</protein>
<organism evidence="1 2">
    <name type="scientific">Phocicoccus schoeneichii</name>
    <dbReference type="NCBI Taxonomy" id="1812261"/>
    <lineage>
        <taxon>Bacteria</taxon>
        <taxon>Bacillati</taxon>
        <taxon>Bacillota</taxon>
        <taxon>Bacilli</taxon>
        <taxon>Bacillales</taxon>
        <taxon>Salinicoccaceae</taxon>
        <taxon>Phocicoccus</taxon>
    </lineage>
</organism>
<accession>A0A6V7RM04</accession>
<gene>
    <name evidence="1" type="ORF">JEOSCH030_01621</name>
</gene>
<dbReference type="RefSeq" id="WP_308808186.1">
    <property type="nucleotide sequence ID" value="NZ_BMDB01000004.1"/>
</dbReference>
<dbReference type="Proteomes" id="UP000521032">
    <property type="component" value="Unassembled WGS sequence"/>
</dbReference>
<keyword evidence="2" id="KW-1185">Reference proteome</keyword>
<evidence type="ECO:0000313" key="2">
    <source>
        <dbReference type="Proteomes" id="UP000521032"/>
    </source>
</evidence>
<sequence length="55" mass="6427">MSNEILHKQIVEKFNSIFSDPPPEVPDYVADNLGHKLRPYQEHALSQFIFTQEID</sequence>
<proteinExistence type="predicted"/>
<comment type="caution">
    <text evidence="1">The sequence shown here is derived from an EMBL/GenBank/DDBJ whole genome shotgun (WGS) entry which is preliminary data.</text>
</comment>
<reference evidence="1 2" key="1">
    <citation type="submission" date="2020-07" db="EMBL/GenBank/DDBJ databases">
        <authorList>
            <person name="Criscuolo A."/>
        </authorList>
    </citation>
    <scope>NUCLEOTIDE SEQUENCE [LARGE SCALE GENOMIC DNA]</scope>
    <source>
        <strain evidence="2">CIP 111030</strain>
    </source>
</reference>